<evidence type="ECO:0000256" key="1">
    <source>
        <dbReference type="SAM" id="MobiDB-lite"/>
    </source>
</evidence>
<feature type="region of interest" description="Disordered" evidence="1">
    <location>
        <begin position="1"/>
        <end position="208"/>
    </location>
</feature>
<dbReference type="RefSeq" id="WP_319842650.1">
    <property type="nucleotide sequence ID" value="NZ_JAXAFJ010000001.1"/>
</dbReference>
<dbReference type="InterPro" id="IPR051686">
    <property type="entry name" value="Lipoprotein_DolP"/>
</dbReference>
<dbReference type="Pfam" id="PF04972">
    <property type="entry name" value="BON"/>
    <property type="match status" value="1"/>
</dbReference>
<feature type="compositionally biased region" description="Polar residues" evidence="1">
    <location>
        <begin position="142"/>
        <end position="151"/>
    </location>
</feature>
<name>A0ABU4RI68_9HYPH</name>
<feature type="domain" description="BON" evidence="2">
    <location>
        <begin position="204"/>
        <end position="272"/>
    </location>
</feature>
<dbReference type="PROSITE" id="PS50914">
    <property type="entry name" value="BON"/>
    <property type="match status" value="1"/>
</dbReference>
<dbReference type="PANTHER" id="PTHR34606">
    <property type="entry name" value="BON DOMAIN-CONTAINING PROTEIN"/>
    <property type="match status" value="1"/>
</dbReference>
<dbReference type="EMBL" id="JAXAFJ010000001">
    <property type="protein sequence ID" value="MDX6804524.1"/>
    <property type="molecule type" value="Genomic_DNA"/>
</dbReference>
<feature type="compositionally biased region" description="Gly residues" evidence="1">
    <location>
        <begin position="88"/>
        <end position="110"/>
    </location>
</feature>
<feature type="compositionally biased region" description="Basic and acidic residues" evidence="1">
    <location>
        <begin position="1"/>
        <end position="36"/>
    </location>
</feature>
<sequence>MADRDDHWHDERRLSDNAARRPGGDRDFYNRDRYSEDDYGLGYGEEGMTNYRQRPTRSVGPYSDQQRNTGPYRGDRDQHGGYSQNRGPYGGAASQGGYGGQGMGYGGGQARGQASSELGYGRSEYANPTNYSPAYDRDYRGNYSQGNQNDPQRYARGGQRDDDRGFVSRASDEVSSWFGDDDAERRRQQDARHSGRGPKGYRRSDDRIREDISDRLMDDPFIDASEVEVLVESSEVTLSGSVDSRASRRRAEDLAERVSGVTHVQNNLRVSSGAETTREERAAGITATNVFGTTAAGGKTDAS</sequence>
<protein>
    <submittedName>
        <fullName evidence="3">BON domain-containing protein</fullName>
    </submittedName>
</protein>
<gene>
    <name evidence="3" type="ORF">SCD90_00475</name>
</gene>
<organism evidence="3 4">
    <name type="scientific">Terrihabitans rhizophilus</name>
    <dbReference type="NCBI Taxonomy" id="3092662"/>
    <lineage>
        <taxon>Bacteria</taxon>
        <taxon>Pseudomonadati</taxon>
        <taxon>Pseudomonadota</taxon>
        <taxon>Alphaproteobacteria</taxon>
        <taxon>Hyphomicrobiales</taxon>
        <taxon>Terrihabitans</taxon>
    </lineage>
</organism>
<feature type="compositionally biased region" description="Basic and acidic residues" evidence="1">
    <location>
        <begin position="158"/>
        <end position="172"/>
    </location>
</feature>
<dbReference type="PANTHER" id="PTHR34606:SF15">
    <property type="entry name" value="BON DOMAIN-CONTAINING PROTEIN"/>
    <property type="match status" value="1"/>
</dbReference>
<dbReference type="NCBIfam" id="NF033157">
    <property type="entry name" value="SWFGD_domain"/>
    <property type="match status" value="1"/>
</dbReference>
<dbReference type="SMART" id="SM00749">
    <property type="entry name" value="BON"/>
    <property type="match status" value="1"/>
</dbReference>
<dbReference type="InterPro" id="IPR047800">
    <property type="entry name" value="SWFGD_dom"/>
</dbReference>
<reference evidence="3 4" key="1">
    <citation type="submission" date="2023-11" db="EMBL/GenBank/DDBJ databases">
        <authorList>
            <person name="Bao R."/>
        </authorList>
    </citation>
    <scope>NUCLEOTIDE SEQUENCE [LARGE SCALE GENOMIC DNA]</scope>
    <source>
        <strain evidence="3 4">PJ23</strain>
    </source>
</reference>
<comment type="caution">
    <text evidence="3">The sequence shown here is derived from an EMBL/GenBank/DDBJ whole genome shotgun (WGS) entry which is preliminary data.</text>
</comment>
<dbReference type="Proteomes" id="UP001274321">
    <property type="component" value="Unassembled WGS sequence"/>
</dbReference>
<feature type="compositionally biased region" description="Basic and acidic residues" evidence="1">
    <location>
        <begin position="183"/>
        <end position="193"/>
    </location>
</feature>
<proteinExistence type="predicted"/>
<dbReference type="Gene3D" id="3.30.1340.30">
    <property type="match status" value="1"/>
</dbReference>
<accession>A0ABU4RI68</accession>
<evidence type="ECO:0000313" key="3">
    <source>
        <dbReference type="EMBL" id="MDX6804524.1"/>
    </source>
</evidence>
<dbReference type="InterPro" id="IPR007055">
    <property type="entry name" value="BON_dom"/>
</dbReference>
<evidence type="ECO:0000259" key="2">
    <source>
        <dbReference type="PROSITE" id="PS50914"/>
    </source>
</evidence>
<evidence type="ECO:0000313" key="4">
    <source>
        <dbReference type="Proteomes" id="UP001274321"/>
    </source>
</evidence>
<dbReference type="InterPro" id="IPR014004">
    <property type="entry name" value="Transpt-assoc_nodulatn_dom_bac"/>
</dbReference>
<keyword evidence="4" id="KW-1185">Reference proteome</keyword>